<dbReference type="RefSeq" id="WP_013863592.1">
    <property type="nucleotide sequence ID" value="NC_015635.1"/>
</dbReference>
<evidence type="ECO:0000256" key="2">
    <source>
        <dbReference type="ARBA" id="ARBA00022729"/>
    </source>
</evidence>
<dbReference type="GO" id="GO:0005975">
    <property type="term" value="P:carbohydrate metabolic process"/>
    <property type="evidence" value="ECO:0007669"/>
    <property type="project" value="InterPro"/>
</dbReference>
<dbReference type="InterPro" id="IPR011330">
    <property type="entry name" value="Glyco_hydro/deAcase_b/a-brl"/>
</dbReference>
<dbReference type="AlphaFoldDB" id="F5XI54"/>
<reference evidence="5 6" key="1">
    <citation type="submission" date="2011-05" db="EMBL/GenBank/DDBJ databases">
        <title>Whole genome sequence of Microlunatus phosphovorus NM-1.</title>
        <authorList>
            <person name="Hosoyama A."/>
            <person name="Sasaki K."/>
            <person name="Harada T."/>
            <person name="Igarashi R."/>
            <person name="Kawakoshi A."/>
            <person name="Sasagawa M."/>
            <person name="Fukada J."/>
            <person name="Nakamura S."/>
            <person name="Katano Y."/>
            <person name="Hanada S."/>
            <person name="Kamagata Y."/>
            <person name="Nakamura N."/>
            <person name="Yamazaki S."/>
            <person name="Fujita N."/>
        </authorList>
    </citation>
    <scope>NUCLEOTIDE SEQUENCE [LARGE SCALE GENOMIC DNA]</scope>
    <source>
        <strain evidence="6">ATCC 700054 / DSM 10555 / JCM 9379 / NBRC 101784 / NCIMB 13414 / VKM Ac-1990 / NM-1</strain>
    </source>
</reference>
<accession>F5XI54</accession>
<dbReference type="PANTHER" id="PTHR34216:SF3">
    <property type="entry name" value="POLY-BETA-1,6-N-ACETYL-D-GLUCOSAMINE N-DEACETYLASE"/>
    <property type="match status" value="1"/>
</dbReference>
<name>F5XI54_MICPN</name>
<keyword evidence="2" id="KW-0732">Signal</keyword>
<dbReference type="InterPro" id="IPR051398">
    <property type="entry name" value="Polysacch_Deacetylase"/>
</dbReference>
<keyword evidence="6" id="KW-1185">Reference proteome</keyword>
<dbReference type="PANTHER" id="PTHR34216">
    <property type="match status" value="1"/>
</dbReference>
<dbReference type="HOGENOM" id="CLU_1439584_0_0_11"/>
<evidence type="ECO:0000259" key="4">
    <source>
        <dbReference type="Pfam" id="PF01522"/>
    </source>
</evidence>
<dbReference type="eggNOG" id="COG0726">
    <property type="taxonomic scope" value="Bacteria"/>
</dbReference>
<comment type="subcellular location">
    <subcellularLocation>
        <location evidence="1">Secreted</location>
    </subcellularLocation>
</comment>
<dbReference type="KEGG" id="mph:MLP_27090"/>
<organism evidence="5 6">
    <name type="scientific">Microlunatus phosphovorus (strain ATCC 700054 / DSM 10555 / JCM 9379 / NBRC 101784 / NCIMB 13414 / VKM Ac-1990 / NM-1)</name>
    <dbReference type="NCBI Taxonomy" id="1032480"/>
    <lineage>
        <taxon>Bacteria</taxon>
        <taxon>Bacillati</taxon>
        <taxon>Actinomycetota</taxon>
        <taxon>Actinomycetes</taxon>
        <taxon>Propionibacteriales</taxon>
        <taxon>Propionibacteriaceae</taxon>
        <taxon>Microlunatus</taxon>
    </lineage>
</organism>
<dbReference type="EMBL" id="AP012204">
    <property type="protein sequence ID" value="BAK35723.1"/>
    <property type="molecule type" value="Genomic_DNA"/>
</dbReference>
<dbReference type="Pfam" id="PF01522">
    <property type="entry name" value="Polysacc_deac_1"/>
    <property type="match status" value="1"/>
</dbReference>
<feature type="domain" description="NodB homology" evidence="4">
    <location>
        <begin position="74"/>
        <end position="145"/>
    </location>
</feature>
<dbReference type="InterPro" id="IPR002509">
    <property type="entry name" value="NODB_dom"/>
</dbReference>
<evidence type="ECO:0000256" key="3">
    <source>
        <dbReference type="SAM" id="MobiDB-lite"/>
    </source>
</evidence>
<sequence length="188" mass="20825">MAAEPAEPVDHGWRADESSGRTPRQRLFSQLWGAIVVLEPAEQDAAVDHLLSWAGQSLTPPPERLPVDAEQFAALACHPLVTIGNHTLDHASLPDLQHEQQRPQVISGHRRVQELTGRSSDRFSYPFGRYAEPTRAVLQELGIAMACTSVPEPAVAGDDPLALPRLHATAMDGDQFARWLREEHRLLR</sequence>
<dbReference type="GO" id="GO:0005576">
    <property type="term" value="C:extracellular region"/>
    <property type="evidence" value="ECO:0007669"/>
    <property type="project" value="UniProtKB-SubCell"/>
</dbReference>
<feature type="compositionally biased region" description="Basic and acidic residues" evidence="3">
    <location>
        <begin position="8"/>
        <end position="19"/>
    </location>
</feature>
<dbReference type="CDD" id="cd10918">
    <property type="entry name" value="CE4_NodB_like_5s_6s"/>
    <property type="match status" value="1"/>
</dbReference>
<protein>
    <recommendedName>
        <fullName evidence="4">NodB homology domain-containing protein</fullName>
    </recommendedName>
</protein>
<proteinExistence type="predicted"/>
<dbReference type="STRING" id="1032480.MLP_27090"/>
<dbReference type="Proteomes" id="UP000007947">
    <property type="component" value="Chromosome"/>
</dbReference>
<feature type="region of interest" description="Disordered" evidence="3">
    <location>
        <begin position="1"/>
        <end position="22"/>
    </location>
</feature>
<gene>
    <name evidence="5" type="ordered locus">MLP_27090</name>
</gene>
<dbReference type="Gene3D" id="3.20.20.370">
    <property type="entry name" value="Glycoside hydrolase/deacetylase"/>
    <property type="match status" value="1"/>
</dbReference>
<evidence type="ECO:0000313" key="5">
    <source>
        <dbReference type="EMBL" id="BAK35723.1"/>
    </source>
</evidence>
<dbReference type="GO" id="GO:0016810">
    <property type="term" value="F:hydrolase activity, acting on carbon-nitrogen (but not peptide) bonds"/>
    <property type="evidence" value="ECO:0007669"/>
    <property type="project" value="InterPro"/>
</dbReference>
<evidence type="ECO:0000256" key="1">
    <source>
        <dbReference type="ARBA" id="ARBA00004613"/>
    </source>
</evidence>
<dbReference type="SUPFAM" id="SSF88713">
    <property type="entry name" value="Glycoside hydrolase/deacetylase"/>
    <property type="match status" value="1"/>
</dbReference>
<evidence type="ECO:0000313" key="6">
    <source>
        <dbReference type="Proteomes" id="UP000007947"/>
    </source>
</evidence>